<proteinExistence type="predicted"/>
<dbReference type="AlphaFoldDB" id="A0A8S1VJY8"/>
<gene>
    <name evidence="2" type="ORF">PPENT_87.1.T0670265</name>
</gene>
<reference evidence="2" key="1">
    <citation type="submission" date="2021-01" db="EMBL/GenBank/DDBJ databases">
        <authorList>
            <consortium name="Genoscope - CEA"/>
            <person name="William W."/>
        </authorList>
    </citation>
    <scope>NUCLEOTIDE SEQUENCE</scope>
</reference>
<feature type="domain" description="Serine aminopeptidase S33" evidence="1">
    <location>
        <begin position="20"/>
        <end position="280"/>
    </location>
</feature>
<keyword evidence="3" id="KW-1185">Reference proteome</keyword>
<evidence type="ECO:0000313" key="3">
    <source>
        <dbReference type="Proteomes" id="UP000689195"/>
    </source>
</evidence>
<evidence type="ECO:0000259" key="1">
    <source>
        <dbReference type="Pfam" id="PF12146"/>
    </source>
</evidence>
<evidence type="ECO:0000313" key="2">
    <source>
        <dbReference type="EMBL" id="CAD8177550.1"/>
    </source>
</evidence>
<accession>A0A8S1VJY8</accession>
<dbReference type="OrthoDB" id="408373at2759"/>
<dbReference type="PANTHER" id="PTHR43689">
    <property type="entry name" value="HYDROLASE"/>
    <property type="match status" value="1"/>
</dbReference>
<dbReference type="Proteomes" id="UP000689195">
    <property type="component" value="Unassembled WGS sequence"/>
</dbReference>
<organism evidence="2 3">
    <name type="scientific">Paramecium pentaurelia</name>
    <dbReference type="NCBI Taxonomy" id="43138"/>
    <lineage>
        <taxon>Eukaryota</taxon>
        <taxon>Sar</taxon>
        <taxon>Alveolata</taxon>
        <taxon>Ciliophora</taxon>
        <taxon>Intramacronucleata</taxon>
        <taxon>Oligohymenophorea</taxon>
        <taxon>Peniculida</taxon>
        <taxon>Parameciidae</taxon>
        <taxon>Paramecium</taxon>
    </lineage>
</organism>
<dbReference type="InterPro" id="IPR022742">
    <property type="entry name" value="Hydrolase_4"/>
</dbReference>
<comment type="caution">
    <text evidence="2">The sequence shown here is derived from an EMBL/GenBank/DDBJ whole genome shotgun (WGS) entry which is preliminary data.</text>
</comment>
<dbReference type="PANTHER" id="PTHR43689:SF8">
    <property type="entry name" value="ALPHA_BETA-HYDROLASES SUPERFAMILY PROTEIN"/>
    <property type="match status" value="1"/>
</dbReference>
<sequence>MDIKSWLYYEDTHSNNNAYDNILVLIHGNLISCKYWRRLIQQIQQVNSKIRCISMDLRGFGRSQGNYNVDQITDLSNDVDILLKSLLSDKNDEYYEKHVYLAGWSLGGIVSMQLAVDYPNKYQKLILIASGSVCGYALMREDEEGQVRCQTKQQVKEHPKVALQQQKLSDKDREFMRMIFDKVLFNSGKYPEEQEYQQLLDETFLQTQYTDVCWALNKFDISSGGINKASQIKGPVLIYHGELDIVIPKVYAEGNAKEIGEEKCTLILRPGVGHMPPIEDDANLAVEISRFIN</sequence>
<dbReference type="Pfam" id="PF12146">
    <property type="entry name" value="Hydrolase_4"/>
    <property type="match status" value="1"/>
</dbReference>
<dbReference type="EMBL" id="CAJJDO010000067">
    <property type="protein sequence ID" value="CAD8177550.1"/>
    <property type="molecule type" value="Genomic_DNA"/>
</dbReference>
<name>A0A8S1VJY8_9CILI</name>
<protein>
    <recommendedName>
        <fullName evidence="1">Serine aminopeptidase S33 domain-containing protein</fullName>
    </recommendedName>
</protein>